<keyword evidence="1" id="KW-1133">Transmembrane helix</keyword>
<name>A0ABR8WBU0_9BACL</name>
<accession>A0ABR8WBU0</accession>
<feature type="transmembrane region" description="Helical" evidence="1">
    <location>
        <begin position="12"/>
        <end position="30"/>
    </location>
</feature>
<dbReference type="RefSeq" id="WP_191714698.1">
    <property type="nucleotide sequence ID" value="NZ_JACSPU010000002.1"/>
</dbReference>
<feature type="transmembrane region" description="Helical" evidence="1">
    <location>
        <begin position="66"/>
        <end position="86"/>
    </location>
</feature>
<comment type="caution">
    <text evidence="2">The sequence shown here is derived from an EMBL/GenBank/DDBJ whole genome shotgun (WGS) entry which is preliminary data.</text>
</comment>
<feature type="transmembrane region" description="Helical" evidence="1">
    <location>
        <begin position="36"/>
        <end position="54"/>
    </location>
</feature>
<reference evidence="2 3" key="1">
    <citation type="submission" date="2020-08" db="EMBL/GenBank/DDBJ databases">
        <title>A Genomic Blueprint of the Chicken Gut Microbiome.</title>
        <authorList>
            <person name="Gilroy R."/>
            <person name="Ravi A."/>
            <person name="Getino M."/>
            <person name="Pursley I."/>
            <person name="Horton D.L."/>
            <person name="Alikhan N.-F."/>
            <person name="Baker D."/>
            <person name="Gharbi K."/>
            <person name="Hall N."/>
            <person name="Watson M."/>
            <person name="Adriaenssens E.M."/>
            <person name="Foster-Nyarko E."/>
            <person name="Jarju S."/>
            <person name="Secka A."/>
            <person name="Antonio M."/>
            <person name="Oren A."/>
            <person name="Chaudhuri R."/>
            <person name="La Ragione R.M."/>
            <person name="Hildebrand F."/>
            <person name="Pallen M.J."/>
        </authorList>
    </citation>
    <scope>NUCLEOTIDE SEQUENCE [LARGE SCALE GENOMIC DNA]</scope>
    <source>
        <strain evidence="2 3">Sa1BUA13</strain>
    </source>
</reference>
<organism evidence="2 3">
    <name type="scientific">Planococcus wigleyi</name>
    <dbReference type="NCBI Taxonomy" id="2762216"/>
    <lineage>
        <taxon>Bacteria</taxon>
        <taxon>Bacillati</taxon>
        <taxon>Bacillota</taxon>
        <taxon>Bacilli</taxon>
        <taxon>Bacillales</taxon>
        <taxon>Caryophanaceae</taxon>
        <taxon>Planococcus</taxon>
    </lineage>
</organism>
<sequence length="87" mass="9968">MEKRQKDPMLSFLIGYAGFFLIGLGALRFLKIQDSPGYILTFAGLWLMIIFLGNMEKKLIVKKKKAFLISKLILSAIFLALAGWFYF</sequence>
<dbReference type="EMBL" id="JACSPU010000002">
    <property type="protein sequence ID" value="MBD8014467.1"/>
    <property type="molecule type" value="Genomic_DNA"/>
</dbReference>
<keyword evidence="1" id="KW-0472">Membrane</keyword>
<keyword evidence="1" id="KW-0812">Transmembrane</keyword>
<proteinExistence type="predicted"/>
<gene>
    <name evidence="2" type="ORF">H9630_06505</name>
</gene>
<evidence type="ECO:0008006" key="4">
    <source>
        <dbReference type="Google" id="ProtNLM"/>
    </source>
</evidence>
<evidence type="ECO:0000313" key="2">
    <source>
        <dbReference type="EMBL" id="MBD8014467.1"/>
    </source>
</evidence>
<evidence type="ECO:0000256" key="1">
    <source>
        <dbReference type="SAM" id="Phobius"/>
    </source>
</evidence>
<evidence type="ECO:0000313" key="3">
    <source>
        <dbReference type="Proteomes" id="UP000658980"/>
    </source>
</evidence>
<dbReference type="Proteomes" id="UP000658980">
    <property type="component" value="Unassembled WGS sequence"/>
</dbReference>
<protein>
    <recommendedName>
        <fullName evidence="4">DUF3953 domain-containing protein</fullName>
    </recommendedName>
</protein>
<keyword evidence="3" id="KW-1185">Reference proteome</keyword>